<dbReference type="PANTHER" id="PTHR43200">
    <property type="entry name" value="PHOSPHATASE"/>
    <property type="match status" value="1"/>
</dbReference>
<comment type="caution">
    <text evidence="13">The sequence shown here is derived from an EMBL/GenBank/DDBJ whole genome shotgun (WGS) entry which is preliminary data.</text>
</comment>
<evidence type="ECO:0000256" key="6">
    <source>
        <dbReference type="ARBA" id="ARBA00022723"/>
    </source>
</evidence>
<evidence type="ECO:0000256" key="10">
    <source>
        <dbReference type="ARBA" id="ARBA00049158"/>
    </source>
</evidence>
<reference evidence="13 14" key="1">
    <citation type="submission" date="2017-07" db="EMBL/GenBank/DDBJ databases">
        <title>Acidovorax KNDSW TSA 6 genome sequence and assembly.</title>
        <authorList>
            <person name="Mayilraj S."/>
        </authorList>
    </citation>
    <scope>NUCLEOTIDE SEQUENCE [LARGE SCALE GENOMIC DNA]</scope>
    <source>
        <strain evidence="13 14">KNDSW-TSA6</strain>
    </source>
</reference>
<evidence type="ECO:0000256" key="8">
    <source>
        <dbReference type="ARBA" id="ARBA00022842"/>
    </source>
</evidence>
<dbReference type="AlphaFoldDB" id="A0A235EMU4"/>
<keyword evidence="14" id="KW-1185">Reference proteome</keyword>
<comment type="similarity">
    <text evidence="3">Belongs to the inositol monophosphatase superfamily.</text>
</comment>
<evidence type="ECO:0000256" key="3">
    <source>
        <dbReference type="ARBA" id="ARBA00009759"/>
    </source>
</evidence>
<dbReference type="GO" id="GO:0046872">
    <property type="term" value="F:metal ion binding"/>
    <property type="evidence" value="ECO:0007669"/>
    <property type="project" value="UniProtKB-KW"/>
</dbReference>
<evidence type="ECO:0000256" key="12">
    <source>
        <dbReference type="PIRSR" id="PIRSR600760-2"/>
    </source>
</evidence>
<comment type="pathway">
    <text evidence="2">Amino-acid biosynthesis; L-histidine biosynthesis; L-histidine from 5-phospho-alpha-D-ribose 1-diphosphate: step 8/9.</text>
</comment>
<sequence>MTTLPTPVSPFLALAHALADAARVHSLRYFRTPLDVLTKSDESPVTIADREAEAAMRAVLQAQAPMHGILGEEHGRERLDAEYVWVIDPIDGTKSFITGSPLWGTLVALLHQGQPVLGLMDLPVLGERWTGMAGQQAQCNGQPVRASGCEQLTQARIYTTSPDAFGAADWQCFDALSRQCALRRFGGDCYAYAQLAGGHVDLVVEAGLQPYDYLSLVCLVEGAGGRITDWQGRALTVASDGRVVAAATPQLHAQALALLADRAKRDERGELAKA</sequence>
<evidence type="ECO:0000313" key="13">
    <source>
        <dbReference type="EMBL" id="OYD50358.1"/>
    </source>
</evidence>
<evidence type="ECO:0000256" key="7">
    <source>
        <dbReference type="ARBA" id="ARBA00022801"/>
    </source>
</evidence>
<dbReference type="EMBL" id="NOIG01000006">
    <property type="protein sequence ID" value="OYD50358.1"/>
    <property type="molecule type" value="Genomic_DNA"/>
</dbReference>
<dbReference type="UniPathway" id="UPA00031">
    <property type="reaction ID" value="UER00013"/>
</dbReference>
<evidence type="ECO:0000256" key="1">
    <source>
        <dbReference type="ARBA" id="ARBA00001946"/>
    </source>
</evidence>
<evidence type="ECO:0000256" key="2">
    <source>
        <dbReference type="ARBA" id="ARBA00004970"/>
    </source>
</evidence>
<feature type="binding site" evidence="12">
    <location>
        <position position="90"/>
    </location>
    <ligand>
        <name>Mg(2+)</name>
        <dbReference type="ChEBI" id="CHEBI:18420"/>
        <label>2</label>
    </ligand>
</feature>
<dbReference type="RefSeq" id="WP_094288995.1">
    <property type="nucleotide sequence ID" value="NZ_NOIG01000006.1"/>
</dbReference>
<dbReference type="Gene3D" id="3.40.190.80">
    <property type="match status" value="1"/>
</dbReference>
<dbReference type="Gene3D" id="3.30.540.10">
    <property type="entry name" value="Fructose-1,6-Bisphosphatase, subunit A, domain 1"/>
    <property type="match status" value="1"/>
</dbReference>
<dbReference type="GO" id="GO:0000105">
    <property type="term" value="P:L-histidine biosynthetic process"/>
    <property type="evidence" value="ECO:0007669"/>
    <property type="project" value="UniProtKB-UniRule"/>
</dbReference>
<feature type="binding site" evidence="12">
    <location>
        <position position="72"/>
    </location>
    <ligand>
        <name>Mg(2+)</name>
        <dbReference type="ChEBI" id="CHEBI:18420"/>
        <label>1</label>
        <note>catalytic</note>
    </ligand>
</feature>
<dbReference type="PANTHER" id="PTHR43200:SF6">
    <property type="entry name" value="3'(2'),5'-BISPHOSPHATE NUCLEOTIDASE"/>
    <property type="match status" value="1"/>
</dbReference>
<dbReference type="InterPro" id="IPR020583">
    <property type="entry name" value="Inositol_monoP_metal-BS"/>
</dbReference>
<dbReference type="GO" id="GO:0004401">
    <property type="term" value="F:histidinol-phosphatase activity"/>
    <property type="evidence" value="ECO:0007669"/>
    <property type="project" value="UniProtKB-UniRule"/>
</dbReference>
<feature type="binding site" evidence="12">
    <location>
        <position position="88"/>
    </location>
    <ligand>
        <name>Mg(2+)</name>
        <dbReference type="ChEBI" id="CHEBI:18420"/>
        <label>1</label>
        <note>catalytic</note>
    </ligand>
</feature>
<evidence type="ECO:0000256" key="11">
    <source>
        <dbReference type="NCBIfam" id="TIGR02067"/>
    </source>
</evidence>
<dbReference type="OrthoDB" id="9785695at2"/>
<name>A0A235EMU4_9BURK</name>
<organism evidence="13 14">
    <name type="scientific">Acidovorax kalamii</name>
    <dbReference type="NCBI Taxonomy" id="2004485"/>
    <lineage>
        <taxon>Bacteria</taxon>
        <taxon>Pseudomonadati</taxon>
        <taxon>Pseudomonadota</taxon>
        <taxon>Betaproteobacteria</taxon>
        <taxon>Burkholderiales</taxon>
        <taxon>Comamonadaceae</taxon>
        <taxon>Acidovorax</taxon>
    </lineage>
</organism>
<gene>
    <name evidence="13" type="primary">hisN</name>
    <name evidence="13" type="ORF">CBY09_09875</name>
</gene>
<dbReference type="Proteomes" id="UP000215441">
    <property type="component" value="Unassembled WGS sequence"/>
</dbReference>
<keyword evidence="8 12" id="KW-0460">Magnesium</keyword>
<proteinExistence type="inferred from homology"/>
<dbReference type="FunFam" id="3.30.540.10:FF:000030">
    <property type="entry name" value="Inositol monophosphatase"/>
    <property type="match status" value="1"/>
</dbReference>
<evidence type="ECO:0000256" key="5">
    <source>
        <dbReference type="ARBA" id="ARBA00022605"/>
    </source>
</evidence>
<dbReference type="PROSITE" id="PS00629">
    <property type="entry name" value="IMP_1"/>
    <property type="match status" value="1"/>
</dbReference>
<dbReference type="PRINTS" id="PR00377">
    <property type="entry name" value="IMPHPHTASES"/>
</dbReference>
<comment type="catalytic activity">
    <reaction evidence="10">
        <text>L-histidinol phosphate + H2O = L-histidinol + phosphate</text>
        <dbReference type="Rhea" id="RHEA:14465"/>
        <dbReference type="ChEBI" id="CHEBI:15377"/>
        <dbReference type="ChEBI" id="CHEBI:43474"/>
        <dbReference type="ChEBI" id="CHEBI:57699"/>
        <dbReference type="ChEBI" id="CHEBI:57980"/>
        <dbReference type="EC" id="3.1.3.15"/>
    </reaction>
</comment>
<keyword evidence="9" id="KW-0368">Histidine biosynthesis</keyword>
<keyword evidence="7" id="KW-0378">Hydrolase</keyword>
<feature type="binding site" evidence="12">
    <location>
        <position position="212"/>
    </location>
    <ligand>
        <name>Mg(2+)</name>
        <dbReference type="ChEBI" id="CHEBI:18420"/>
        <label>1</label>
        <note>catalytic</note>
    </ligand>
</feature>
<dbReference type="InterPro" id="IPR000760">
    <property type="entry name" value="Inositol_monophosphatase-like"/>
</dbReference>
<dbReference type="NCBIfam" id="TIGR02067">
    <property type="entry name" value="his_9_HisN"/>
    <property type="match status" value="1"/>
</dbReference>
<protein>
    <recommendedName>
        <fullName evidence="4 11">Histidinol-phosphatase</fullName>
        <ecNumber evidence="4 11">3.1.3.15</ecNumber>
    </recommendedName>
</protein>
<feature type="binding site" evidence="12">
    <location>
        <position position="91"/>
    </location>
    <ligand>
        <name>Mg(2+)</name>
        <dbReference type="ChEBI" id="CHEBI:18420"/>
        <label>1</label>
        <note>catalytic</note>
    </ligand>
</feature>
<dbReference type="SUPFAM" id="SSF56655">
    <property type="entry name" value="Carbohydrate phosphatase"/>
    <property type="match status" value="1"/>
</dbReference>
<dbReference type="EC" id="3.1.3.15" evidence="4 11"/>
<dbReference type="InterPro" id="IPR011809">
    <property type="entry name" value="His_9_proposed"/>
</dbReference>
<dbReference type="Pfam" id="PF00459">
    <property type="entry name" value="Inositol_P"/>
    <property type="match status" value="1"/>
</dbReference>
<dbReference type="CDD" id="cd01641">
    <property type="entry name" value="Bacterial_IMPase_like_1"/>
    <property type="match status" value="1"/>
</dbReference>
<comment type="cofactor">
    <cofactor evidence="1 12">
        <name>Mg(2+)</name>
        <dbReference type="ChEBI" id="CHEBI:18420"/>
    </cofactor>
</comment>
<evidence type="ECO:0000256" key="4">
    <source>
        <dbReference type="ARBA" id="ARBA00013085"/>
    </source>
</evidence>
<keyword evidence="6 12" id="KW-0479">Metal-binding</keyword>
<evidence type="ECO:0000256" key="9">
    <source>
        <dbReference type="ARBA" id="ARBA00023102"/>
    </source>
</evidence>
<evidence type="ECO:0000313" key="14">
    <source>
        <dbReference type="Proteomes" id="UP000215441"/>
    </source>
</evidence>
<keyword evidence="5" id="KW-0028">Amino-acid biosynthesis</keyword>
<dbReference type="InterPro" id="IPR051090">
    <property type="entry name" value="Inositol_monoP_superfamily"/>
</dbReference>
<accession>A0A235EMU4</accession>